<dbReference type="GO" id="GO:0016747">
    <property type="term" value="F:acyltransferase activity, transferring groups other than amino-acyl groups"/>
    <property type="evidence" value="ECO:0007669"/>
    <property type="project" value="InterPro"/>
</dbReference>
<protein>
    <submittedName>
        <fullName evidence="2">Protein N-acetyltransferase, RimJ/RimL family</fullName>
    </submittedName>
</protein>
<organism evidence="2 3">
    <name type="scientific">Roseospirillum parvum</name>
    <dbReference type="NCBI Taxonomy" id="83401"/>
    <lineage>
        <taxon>Bacteria</taxon>
        <taxon>Pseudomonadati</taxon>
        <taxon>Pseudomonadota</taxon>
        <taxon>Alphaproteobacteria</taxon>
        <taxon>Rhodospirillales</taxon>
        <taxon>Rhodospirillaceae</taxon>
        <taxon>Roseospirillum</taxon>
    </lineage>
</organism>
<dbReference type="Gene3D" id="3.40.630.30">
    <property type="match status" value="1"/>
</dbReference>
<dbReference type="InterPro" id="IPR016181">
    <property type="entry name" value="Acyl_CoA_acyltransferase"/>
</dbReference>
<evidence type="ECO:0000313" key="3">
    <source>
        <dbReference type="Proteomes" id="UP000217076"/>
    </source>
</evidence>
<reference evidence="3" key="1">
    <citation type="submission" date="2016-10" db="EMBL/GenBank/DDBJ databases">
        <authorList>
            <person name="Varghese N."/>
            <person name="Submissions S."/>
        </authorList>
    </citation>
    <scope>NUCLEOTIDE SEQUENCE [LARGE SCALE GENOMIC DNA]</scope>
    <source>
        <strain evidence="3">930I</strain>
    </source>
</reference>
<dbReference type="AlphaFoldDB" id="A0A1G7VA52"/>
<dbReference type="OrthoDB" id="6293260at2"/>
<dbReference type="STRING" id="83401.SAMN05421742_101596"/>
<dbReference type="RefSeq" id="WP_092615107.1">
    <property type="nucleotide sequence ID" value="NZ_FNCV01000001.1"/>
</dbReference>
<proteinExistence type="predicted"/>
<dbReference type="Pfam" id="PF13302">
    <property type="entry name" value="Acetyltransf_3"/>
    <property type="match status" value="1"/>
</dbReference>
<sequence>MDIPLLHAGRLTGHLFAPSDSPDLRALFNDPRVMKSMGTHGTPMPHYRFASVEARFLDMTEDGPGFGLWVFRGPKGGFVGYCGLRREEVRGRLENELLYTVGGDYHGLGQATLMARVVLAWGRAHGITDVVAYTTCDNIASRRVMEKMGLTEETTFHHARLDHVLYRRTD</sequence>
<dbReference type="InterPro" id="IPR051531">
    <property type="entry name" value="N-acetyltransferase"/>
</dbReference>
<dbReference type="SUPFAM" id="SSF55729">
    <property type="entry name" value="Acyl-CoA N-acyltransferases (Nat)"/>
    <property type="match status" value="1"/>
</dbReference>
<dbReference type="PANTHER" id="PTHR43792">
    <property type="entry name" value="GNAT FAMILY, PUTATIVE (AFU_ORTHOLOGUE AFUA_3G00765)-RELATED-RELATED"/>
    <property type="match status" value="1"/>
</dbReference>
<evidence type="ECO:0000313" key="2">
    <source>
        <dbReference type="EMBL" id="SDG56755.1"/>
    </source>
</evidence>
<feature type="domain" description="N-acetyltransferase" evidence="1">
    <location>
        <begin position="11"/>
        <end position="170"/>
    </location>
</feature>
<name>A0A1G7VA52_9PROT</name>
<dbReference type="Proteomes" id="UP000217076">
    <property type="component" value="Unassembled WGS sequence"/>
</dbReference>
<accession>A0A1G7VA52</accession>
<keyword evidence="3" id="KW-1185">Reference proteome</keyword>
<gene>
    <name evidence="2" type="ORF">SAMN05421742_101596</name>
</gene>
<dbReference type="InterPro" id="IPR000182">
    <property type="entry name" value="GNAT_dom"/>
</dbReference>
<dbReference type="EMBL" id="FNCV01000001">
    <property type="protein sequence ID" value="SDG56755.1"/>
    <property type="molecule type" value="Genomic_DNA"/>
</dbReference>
<evidence type="ECO:0000259" key="1">
    <source>
        <dbReference type="PROSITE" id="PS51186"/>
    </source>
</evidence>
<keyword evidence="2" id="KW-0808">Transferase</keyword>
<dbReference type="PROSITE" id="PS51186">
    <property type="entry name" value="GNAT"/>
    <property type="match status" value="1"/>
</dbReference>
<dbReference type="PANTHER" id="PTHR43792:SF1">
    <property type="entry name" value="N-ACETYLTRANSFERASE DOMAIN-CONTAINING PROTEIN"/>
    <property type="match status" value="1"/>
</dbReference>